<keyword evidence="1" id="KW-0732">Signal</keyword>
<dbReference type="HOGENOM" id="CLU_655290_0_0_10"/>
<organism evidence="2 3">
    <name type="scientific">Pontibacter korlensis</name>
    <dbReference type="NCBI Taxonomy" id="400092"/>
    <lineage>
        <taxon>Bacteria</taxon>
        <taxon>Pseudomonadati</taxon>
        <taxon>Bacteroidota</taxon>
        <taxon>Cytophagia</taxon>
        <taxon>Cytophagales</taxon>
        <taxon>Hymenobacteraceae</taxon>
        <taxon>Pontibacter</taxon>
    </lineage>
</organism>
<proteinExistence type="predicted"/>
<dbReference type="PATRIC" id="fig|400092.3.peg.2614"/>
<evidence type="ECO:0000313" key="3">
    <source>
        <dbReference type="Proteomes" id="UP000033109"/>
    </source>
</evidence>
<dbReference type="PROSITE" id="PS51257">
    <property type="entry name" value="PROKAR_LIPOPROTEIN"/>
    <property type="match status" value="1"/>
</dbReference>
<gene>
    <name evidence="2" type="ORF">PKOR_11975</name>
</gene>
<name>A0A0E3ZEJ5_9BACT</name>
<dbReference type="KEGG" id="pko:PKOR_11975"/>
<dbReference type="Proteomes" id="UP000033109">
    <property type="component" value="Chromosome"/>
</dbReference>
<feature type="chain" id="PRO_5002416697" evidence="1">
    <location>
        <begin position="23"/>
        <end position="451"/>
    </location>
</feature>
<evidence type="ECO:0000256" key="1">
    <source>
        <dbReference type="SAM" id="SignalP"/>
    </source>
</evidence>
<evidence type="ECO:0000313" key="2">
    <source>
        <dbReference type="EMBL" id="AKD03713.1"/>
    </source>
</evidence>
<accession>A0A0E3ZEJ5</accession>
<reference evidence="2 3" key="1">
    <citation type="journal article" date="2015" name="Sci. Rep.">
        <title>Unraveling adaptation of Pontibacter korlensis to radiation and infertility in desert through complete genome and comparative transcriptomic analysis.</title>
        <authorList>
            <person name="Dai J."/>
            <person name="Dai W."/>
            <person name="Qiu C."/>
            <person name="Yang Z."/>
            <person name="Zhang Y."/>
            <person name="Zhou M."/>
            <person name="Zhang L."/>
            <person name="Fang C."/>
            <person name="Gao Q."/>
            <person name="Yang Q."/>
            <person name="Li X."/>
            <person name="Wang Z."/>
            <person name="Wang Z."/>
            <person name="Jia Z."/>
            <person name="Chen X."/>
        </authorList>
    </citation>
    <scope>NUCLEOTIDE SEQUENCE [LARGE SCALE GENOMIC DNA]</scope>
    <source>
        <strain evidence="2 3">X14-1T</strain>
    </source>
</reference>
<dbReference type="AlphaFoldDB" id="A0A0E3ZEJ5"/>
<feature type="signal peptide" evidence="1">
    <location>
        <begin position="1"/>
        <end position="22"/>
    </location>
</feature>
<sequence>MQKKYCLSLLLAVSVLLFSCHKDDNGPQTDYAIESDSDFELISQHPNGWIKEARTNTNLSFGSWITEEFEYFENGYIKSAKLYRISPSYHLYMEVRRNEDNKPLWSKYYTPEGGVWFETEYANGLVSVKKVHSKEGTAIHRYTNGELNSVEFTASDNSSTATTTYNANAGTRNVTVTSKGETVLEEDYPYQEQVGAGFYTNTNVPAANPFDQAETVYRDKNWGESFLSTGNWEPEADPLKELMLPYRLPGAFYENGRGFATKLAVSSNLYQSIIEQYPVTENGILLAGGYDLEGFDEFSPTFIVSDSLAKVKEGNPDLFELKYGQEIVAKVNYGKTFIVVGAVRNLPTNNKAAEKIKEIAKKRLGELRGNTITVMNANKIDLLPGENFSLTSQERELLNKVWFEVKFFSNLKEHRNGLVIDSAEEYYKAIGAVNDADPEVINLKYRLINSY</sequence>
<dbReference type="RefSeq" id="WP_046311000.1">
    <property type="nucleotide sequence ID" value="NZ_CBCSCY010000002.1"/>
</dbReference>
<protein>
    <submittedName>
        <fullName evidence="2">Uncharacterized protein</fullName>
    </submittedName>
</protein>
<keyword evidence="3" id="KW-1185">Reference proteome</keyword>
<dbReference type="EMBL" id="CP009621">
    <property type="protein sequence ID" value="AKD03713.1"/>
    <property type="molecule type" value="Genomic_DNA"/>
</dbReference>
<dbReference type="OrthoDB" id="1398031at2"/>